<dbReference type="Proteomes" id="UP000325295">
    <property type="component" value="Chromosome"/>
</dbReference>
<dbReference type="GO" id="GO:0016491">
    <property type="term" value="F:oxidoreductase activity"/>
    <property type="evidence" value="ECO:0007669"/>
    <property type="project" value="InterPro"/>
</dbReference>
<accession>A0A5P1X1Y6</accession>
<evidence type="ECO:0000256" key="1">
    <source>
        <dbReference type="SAM" id="MobiDB-lite"/>
    </source>
</evidence>
<dbReference type="PANTHER" id="PTHR30543">
    <property type="entry name" value="CHROMATE REDUCTASE"/>
    <property type="match status" value="1"/>
</dbReference>
<dbReference type="AlphaFoldDB" id="A0A5P1X1Y6"/>
<dbReference type="Gene3D" id="3.30.450.20">
    <property type="entry name" value="PAS domain"/>
    <property type="match status" value="1"/>
</dbReference>
<dbReference type="Pfam" id="PF13596">
    <property type="entry name" value="PAS_10"/>
    <property type="match status" value="1"/>
</dbReference>
<evidence type="ECO:0000313" key="3">
    <source>
        <dbReference type="EMBL" id="QER67523.1"/>
    </source>
</evidence>
<dbReference type="InterPro" id="IPR050712">
    <property type="entry name" value="NAD(P)H-dep_reductase"/>
</dbReference>
<feature type="compositionally biased region" description="Polar residues" evidence="1">
    <location>
        <begin position="399"/>
        <end position="408"/>
    </location>
</feature>
<sequence length="481" mass="52622">MRLVAIAGSIGEESYNRMLLKFMARKYQDLVEIELVDISEVPVFTQDDDLSDSVAIQNVYQKVFSADGVILATPEHNHTVPAAMKNVIEWLSYKLHPFDGKPVWIVGASYFNQGSSRAQLHLKQILESPGVNAFVMPSNEFLLSNAKTAFDDQGNLKDAGTVKFLDSIIEKFLHYVKVIDLLDTPDPKTSEDEDLEAKNPVNTTIEDVDMNDDQWVEKAAEKVHAVDGSTYVKLDRGILTVNQLNYFLNSMPMELTYADDNNQFIYYNHNAPASKMLAPRQPGQAGDPLSSVHPSRAVKHVKQVIHALRNGADLVGMPVPGNGTDKHVMHYYKSMQDENGRYRGVNEWVLDIMPIIKYYLSVTGQKLVTDEQAIKAAPIFGLDATSGASAKPATPQPVEPQTDSSTGASEHVDVTDSSEIVPVATEDGIDIGELLNSGNNVATEGVQPVGVKSTTINEPVPPVQETNTTPEVDVVSGASEG</sequence>
<feature type="region of interest" description="Disordered" evidence="1">
    <location>
        <begin position="450"/>
        <end position="481"/>
    </location>
</feature>
<evidence type="ECO:0000259" key="2">
    <source>
        <dbReference type="Pfam" id="PF03358"/>
    </source>
</evidence>
<dbReference type="Gene3D" id="3.40.50.360">
    <property type="match status" value="1"/>
</dbReference>
<dbReference type="OrthoDB" id="9812295at2"/>
<dbReference type="KEGG" id="lnn:F0161_06410"/>
<proteinExistence type="predicted"/>
<dbReference type="SUPFAM" id="SSF52218">
    <property type="entry name" value="Flavoproteins"/>
    <property type="match status" value="1"/>
</dbReference>
<dbReference type="RefSeq" id="WP_150204069.1">
    <property type="nucleotide sequence ID" value="NZ_CP043939.1"/>
</dbReference>
<dbReference type="GO" id="GO:0010181">
    <property type="term" value="F:FMN binding"/>
    <property type="evidence" value="ECO:0007669"/>
    <property type="project" value="TreeGrafter"/>
</dbReference>
<reference evidence="3 4" key="1">
    <citation type="submission" date="2019-09" db="EMBL/GenBank/DDBJ databases">
        <title>Complete Genome Sequence of Lactobacillus nenjiangensis SH-Y15, isolated from sauerkraut.</title>
        <authorList>
            <person name="Yang H."/>
        </authorList>
    </citation>
    <scope>NUCLEOTIDE SEQUENCE [LARGE SCALE GENOMIC DNA]</scope>
    <source>
        <strain evidence="3 4">SH-Y15</strain>
    </source>
</reference>
<dbReference type="InterPro" id="IPR029039">
    <property type="entry name" value="Flavoprotein-like_sf"/>
</dbReference>
<dbReference type="InterPro" id="IPR005025">
    <property type="entry name" value="FMN_Rdtase-like_dom"/>
</dbReference>
<dbReference type="GO" id="GO:0005829">
    <property type="term" value="C:cytosol"/>
    <property type="evidence" value="ECO:0007669"/>
    <property type="project" value="TreeGrafter"/>
</dbReference>
<feature type="domain" description="NADPH-dependent FMN reductase-like" evidence="2">
    <location>
        <begin position="1"/>
        <end position="147"/>
    </location>
</feature>
<gene>
    <name evidence="3" type="ORF">F0161_06410</name>
</gene>
<organism evidence="3 4">
    <name type="scientific">Paucilactobacillus nenjiangensis</name>
    <dbReference type="NCBI Taxonomy" id="1296540"/>
    <lineage>
        <taxon>Bacteria</taxon>
        <taxon>Bacillati</taxon>
        <taxon>Bacillota</taxon>
        <taxon>Bacilli</taxon>
        <taxon>Lactobacillales</taxon>
        <taxon>Lactobacillaceae</taxon>
        <taxon>Paucilactobacillus</taxon>
    </lineage>
</organism>
<keyword evidence="4" id="KW-1185">Reference proteome</keyword>
<name>A0A5P1X1Y6_9LACO</name>
<dbReference type="PANTHER" id="PTHR30543:SF21">
    <property type="entry name" value="NAD(P)H-DEPENDENT FMN REDUCTASE LOT6"/>
    <property type="match status" value="1"/>
</dbReference>
<dbReference type="EMBL" id="CP043939">
    <property type="protein sequence ID" value="QER67523.1"/>
    <property type="molecule type" value="Genomic_DNA"/>
</dbReference>
<evidence type="ECO:0000313" key="4">
    <source>
        <dbReference type="Proteomes" id="UP000325295"/>
    </source>
</evidence>
<feature type="region of interest" description="Disordered" evidence="1">
    <location>
        <begin position="386"/>
        <end position="418"/>
    </location>
</feature>
<protein>
    <submittedName>
        <fullName evidence="3">NADPH-dependent oxidoreductase</fullName>
    </submittedName>
</protein>
<dbReference type="Pfam" id="PF03358">
    <property type="entry name" value="FMN_red"/>
    <property type="match status" value="1"/>
</dbReference>